<dbReference type="PROSITE" id="PS51186">
    <property type="entry name" value="GNAT"/>
    <property type="match status" value="1"/>
</dbReference>
<dbReference type="CDD" id="cd04301">
    <property type="entry name" value="NAT_SF"/>
    <property type="match status" value="1"/>
</dbReference>
<dbReference type="InterPro" id="IPR050832">
    <property type="entry name" value="Bact_Acetyltransf"/>
</dbReference>
<evidence type="ECO:0000313" key="5">
    <source>
        <dbReference type="Proteomes" id="UP001168552"/>
    </source>
</evidence>
<dbReference type="RefSeq" id="WP_320002874.1">
    <property type="nucleotide sequence ID" value="NZ_JAUHJS010000001.1"/>
</dbReference>
<keyword evidence="5" id="KW-1185">Reference proteome</keyword>
<dbReference type="Proteomes" id="UP001168552">
    <property type="component" value="Unassembled WGS sequence"/>
</dbReference>
<comment type="caution">
    <text evidence="4">The sequence shown here is derived from an EMBL/GenBank/DDBJ whole genome shotgun (WGS) entry which is preliminary data.</text>
</comment>
<evidence type="ECO:0000259" key="3">
    <source>
        <dbReference type="PROSITE" id="PS51186"/>
    </source>
</evidence>
<proteinExistence type="predicted"/>
<keyword evidence="2" id="KW-0012">Acyltransferase</keyword>
<dbReference type="Pfam" id="PF00583">
    <property type="entry name" value="Acetyltransf_1"/>
    <property type="match status" value="1"/>
</dbReference>
<accession>A0ABT8F1T5</accession>
<evidence type="ECO:0000313" key="4">
    <source>
        <dbReference type="EMBL" id="MDN4164348.1"/>
    </source>
</evidence>
<protein>
    <submittedName>
        <fullName evidence="4">GNAT family N-acetyltransferase</fullName>
    </submittedName>
</protein>
<dbReference type="EMBL" id="JAUHJS010000001">
    <property type="protein sequence ID" value="MDN4164348.1"/>
    <property type="molecule type" value="Genomic_DNA"/>
</dbReference>
<dbReference type="InterPro" id="IPR000182">
    <property type="entry name" value="GNAT_dom"/>
</dbReference>
<dbReference type="Gene3D" id="3.40.630.30">
    <property type="match status" value="1"/>
</dbReference>
<reference evidence="4" key="1">
    <citation type="submission" date="2023-06" db="EMBL/GenBank/DDBJ databases">
        <title>Cytophagales bacterium Strain LB-30, isolated from soil.</title>
        <authorList>
            <person name="Liu B."/>
        </authorList>
    </citation>
    <scope>NUCLEOTIDE SEQUENCE</scope>
    <source>
        <strain evidence="4">LB-30</strain>
    </source>
</reference>
<sequence>MSQSPLPSPYQMRTATEADWPTVQQLIEVAEGKTFSAEVFEKRFAFNIKSIDTHYWLITHQEEVIGFVSLHVQHVLHMQELVGCIEELFILPQHRGKGIGKAAMQHIISFCRLIDLEELRVRAGISDKATEAFFEALGFTPRDCNFGYTL</sequence>
<dbReference type="SUPFAM" id="SSF55729">
    <property type="entry name" value="Acyl-CoA N-acyltransferases (Nat)"/>
    <property type="match status" value="1"/>
</dbReference>
<organism evidence="4 5">
    <name type="scientific">Shiella aurantiaca</name>
    <dbReference type="NCBI Taxonomy" id="3058365"/>
    <lineage>
        <taxon>Bacteria</taxon>
        <taxon>Pseudomonadati</taxon>
        <taxon>Bacteroidota</taxon>
        <taxon>Cytophagia</taxon>
        <taxon>Cytophagales</taxon>
        <taxon>Shiellaceae</taxon>
        <taxon>Shiella</taxon>
    </lineage>
</organism>
<evidence type="ECO:0000256" key="2">
    <source>
        <dbReference type="ARBA" id="ARBA00023315"/>
    </source>
</evidence>
<dbReference type="PANTHER" id="PTHR43877">
    <property type="entry name" value="AMINOALKYLPHOSPHONATE N-ACETYLTRANSFERASE-RELATED-RELATED"/>
    <property type="match status" value="1"/>
</dbReference>
<keyword evidence="1" id="KW-0808">Transferase</keyword>
<name>A0ABT8F1T5_9BACT</name>
<evidence type="ECO:0000256" key="1">
    <source>
        <dbReference type="ARBA" id="ARBA00022679"/>
    </source>
</evidence>
<feature type="domain" description="N-acetyltransferase" evidence="3">
    <location>
        <begin position="10"/>
        <end position="150"/>
    </location>
</feature>
<dbReference type="InterPro" id="IPR016181">
    <property type="entry name" value="Acyl_CoA_acyltransferase"/>
</dbReference>
<gene>
    <name evidence="4" type="ORF">QWY31_02480</name>
</gene>